<keyword evidence="4" id="KW-1185">Reference proteome</keyword>
<dbReference type="InterPro" id="IPR036663">
    <property type="entry name" value="Fumarylacetoacetase_C_sf"/>
</dbReference>
<comment type="similarity">
    <text evidence="1">Belongs to the FAH family.</text>
</comment>
<dbReference type="GO" id="GO:0016787">
    <property type="term" value="F:hydrolase activity"/>
    <property type="evidence" value="ECO:0007669"/>
    <property type="project" value="UniProtKB-KW"/>
</dbReference>
<evidence type="ECO:0000313" key="3">
    <source>
        <dbReference type="EMBL" id="KAF9892694.1"/>
    </source>
</evidence>
<protein>
    <submittedName>
        <fullName evidence="3">Fumarylacetoacetate hydrolase domain-containing protein 2A</fullName>
    </submittedName>
</protein>
<dbReference type="EMBL" id="VCAU01000011">
    <property type="protein sequence ID" value="KAF9892694.1"/>
    <property type="molecule type" value="Genomic_DNA"/>
</dbReference>
<dbReference type="AlphaFoldDB" id="A0AAD4GWF0"/>
<sequence>MSEDLRELDTEFPRIPPMFRKSTNALAGYGDTIEIPLIAQDDQADYEGELAVVIATHAKNVSAELP</sequence>
<evidence type="ECO:0000259" key="2">
    <source>
        <dbReference type="Pfam" id="PF01557"/>
    </source>
</evidence>
<proteinExistence type="inferred from homology"/>
<evidence type="ECO:0000313" key="4">
    <source>
        <dbReference type="Proteomes" id="UP001194746"/>
    </source>
</evidence>
<reference evidence="3" key="2">
    <citation type="submission" date="2020-02" db="EMBL/GenBank/DDBJ databases">
        <authorList>
            <person name="Gilchrist C.L.M."/>
            <person name="Chooi Y.-H."/>
        </authorList>
    </citation>
    <scope>NUCLEOTIDE SEQUENCE</scope>
    <source>
        <strain evidence="3">MST-FP2251</strain>
    </source>
</reference>
<dbReference type="Proteomes" id="UP001194746">
    <property type="component" value="Unassembled WGS sequence"/>
</dbReference>
<organism evidence="3 4">
    <name type="scientific">Aspergillus nanangensis</name>
    <dbReference type="NCBI Taxonomy" id="2582783"/>
    <lineage>
        <taxon>Eukaryota</taxon>
        <taxon>Fungi</taxon>
        <taxon>Dikarya</taxon>
        <taxon>Ascomycota</taxon>
        <taxon>Pezizomycotina</taxon>
        <taxon>Eurotiomycetes</taxon>
        <taxon>Eurotiomycetidae</taxon>
        <taxon>Eurotiales</taxon>
        <taxon>Aspergillaceae</taxon>
        <taxon>Aspergillus</taxon>
        <taxon>Aspergillus subgen. Circumdati</taxon>
    </lineage>
</organism>
<dbReference type="SUPFAM" id="SSF56529">
    <property type="entry name" value="FAH"/>
    <property type="match status" value="1"/>
</dbReference>
<reference evidence="3" key="1">
    <citation type="journal article" date="2019" name="Beilstein J. Org. Chem.">
        <title>Nanangenines: drimane sesquiterpenoids as the dominant metabolite cohort of a novel Australian fungus, Aspergillus nanangensis.</title>
        <authorList>
            <person name="Lacey H.J."/>
            <person name="Gilchrist C.L.M."/>
            <person name="Crombie A."/>
            <person name="Kalaitzis J.A."/>
            <person name="Vuong D."/>
            <person name="Rutledge P.J."/>
            <person name="Turner P."/>
            <person name="Pitt J.I."/>
            <person name="Lacey E."/>
            <person name="Chooi Y.H."/>
            <person name="Piggott A.M."/>
        </authorList>
    </citation>
    <scope>NUCLEOTIDE SEQUENCE</scope>
    <source>
        <strain evidence="3">MST-FP2251</strain>
    </source>
</reference>
<dbReference type="InterPro" id="IPR011234">
    <property type="entry name" value="Fumarylacetoacetase-like_C"/>
</dbReference>
<dbReference type="Pfam" id="PF01557">
    <property type="entry name" value="FAA_hydrolase"/>
    <property type="match status" value="1"/>
</dbReference>
<accession>A0AAD4GWF0</accession>
<name>A0AAD4GWF0_ASPNN</name>
<comment type="caution">
    <text evidence="3">The sequence shown here is derived from an EMBL/GenBank/DDBJ whole genome shotgun (WGS) entry which is preliminary data.</text>
</comment>
<dbReference type="Gene3D" id="3.90.850.10">
    <property type="entry name" value="Fumarylacetoacetase-like, C-terminal domain"/>
    <property type="match status" value="1"/>
</dbReference>
<gene>
    <name evidence="3" type="primary">FAHD2A</name>
    <name evidence="3" type="ORF">FE257_001096</name>
</gene>
<evidence type="ECO:0000256" key="1">
    <source>
        <dbReference type="ARBA" id="ARBA00010211"/>
    </source>
</evidence>
<keyword evidence="3" id="KW-0378">Hydrolase</keyword>
<feature type="domain" description="Fumarylacetoacetase-like C-terminal" evidence="2">
    <location>
        <begin position="11"/>
        <end position="63"/>
    </location>
</feature>